<dbReference type="EMBL" id="CM026431">
    <property type="protein sequence ID" value="KAG0558776.1"/>
    <property type="molecule type" value="Genomic_DNA"/>
</dbReference>
<dbReference type="Proteomes" id="UP000822688">
    <property type="component" value="Chromosome 10"/>
</dbReference>
<gene>
    <name evidence="2" type="ORF">KC19_10G053400</name>
</gene>
<dbReference type="InterPro" id="IPR023213">
    <property type="entry name" value="CAT-like_dom_sf"/>
</dbReference>
<comment type="similarity">
    <text evidence="1">Belongs to the plant acyltransferase family.</text>
</comment>
<protein>
    <recommendedName>
        <fullName evidence="4">Omega-hydroxypalmitate O-feruloyl transferase</fullName>
    </recommendedName>
</protein>
<evidence type="ECO:0000256" key="1">
    <source>
        <dbReference type="ARBA" id="ARBA00009861"/>
    </source>
</evidence>
<evidence type="ECO:0008006" key="4">
    <source>
        <dbReference type="Google" id="ProtNLM"/>
    </source>
</evidence>
<comment type="caution">
    <text evidence="2">The sequence shown here is derived from an EMBL/GenBank/DDBJ whole genome shotgun (WGS) entry which is preliminary data.</text>
</comment>
<organism evidence="2 3">
    <name type="scientific">Ceratodon purpureus</name>
    <name type="common">Fire moss</name>
    <name type="synonym">Dicranum purpureum</name>
    <dbReference type="NCBI Taxonomy" id="3225"/>
    <lineage>
        <taxon>Eukaryota</taxon>
        <taxon>Viridiplantae</taxon>
        <taxon>Streptophyta</taxon>
        <taxon>Embryophyta</taxon>
        <taxon>Bryophyta</taxon>
        <taxon>Bryophytina</taxon>
        <taxon>Bryopsida</taxon>
        <taxon>Dicranidae</taxon>
        <taxon>Pseudoditrichales</taxon>
        <taxon>Ditrichaceae</taxon>
        <taxon>Ceratodon</taxon>
    </lineage>
</organism>
<dbReference type="PANTHER" id="PTHR31642:SF160">
    <property type="entry name" value="HXXXD-TYPE ACYL-TRANSFERASE FAMILY PROTEIN"/>
    <property type="match status" value="1"/>
</dbReference>
<evidence type="ECO:0000313" key="2">
    <source>
        <dbReference type="EMBL" id="KAG0558776.1"/>
    </source>
</evidence>
<accession>A0A8T0GH57</accession>
<proteinExistence type="inferred from homology"/>
<name>A0A8T0GH57_CERPU</name>
<dbReference type="GO" id="GO:0016747">
    <property type="term" value="F:acyltransferase activity, transferring groups other than amino-acyl groups"/>
    <property type="evidence" value="ECO:0007669"/>
    <property type="project" value="TreeGrafter"/>
</dbReference>
<dbReference type="AlphaFoldDB" id="A0A8T0GH57"/>
<evidence type="ECO:0000313" key="3">
    <source>
        <dbReference type="Proteomes" id="UP000822688"/>
    </source>
</evidence>
<dbReference type="PANTHER" id="PTHR31642">
    <property type="entry name" value="TRICHOTHECENE 3-O-ACETYLTRANSFERASE"/>
    <property type="match status" value="1"/>
</dbReference>
<dbReference type="InterPro" id="IPR050317">
    <property type="entry name" value="Plant_Fungal_Acyltransferase"/>
</dbReference>
<dbReference type="Gene3D" id="3.30.559.10">
    <property type="entry name" value="Chloramphenicol acetyltransferase-like domain"/>
    <property type="match status" value="2"/>
</dbReference>
<dbReference type="Pfam" id="PF02458">
    <property type="entry name" value="Transferase"/>
    <property type="match status" value="1"/>
</dbReference>
<reference evidence="2" key="1">
    <citation type="submission" date="2020-06" db="EMBL/GenBank/DDBJ databases">
        <title>WGS assembly of Ceratodon purpureus strain R40.</title>
        <authorList>
            <person name="Carey S.B."/>
            <person name="Jenkins J."/>
            <person name="Shu S."/>
            <person name="Lovell J.T."/>
            <person name="Sreedasyam A."/>
            <person name="Maumus F."/>
            <person name="Tiley G.P."/>
            <person name="Fernandez-Pozo N."/>
            <person name="Barry K."/>
            <person name="Chen C."/>
            <person name="Wang M."/>
            <person name="Lipzen A."/>
            <person name="Daum C."/>
            <person name="Saski C.A."/>
            <person name="Payton A.C."/>
            <person name="Mcbreen J.C."/>
            <person name="Conrad R.E."/>
            <person name="Kollar L.M."/>
            <person name="Olsson S."/>
            <person name="Huttunen S."/>
            <person name="Landis J.B."/>
            <person name="Wickett N.J."/>
            <person name="Johnson M.G."/>
            <person name="Rensing S.A."/>
            <person name="Grimwood J."/>
            <person name="Schmutz J."/>
            <person name="Mcdaniel S.F."/>
        </authorList>
    </citation>
    <scope>NUCLEOTIDE SEQUENCE</scope>
    <source>
        <strain evidence="2">R40</strain>
    </source>
</reference>
<sequence length="512" mass="56339">MSADSGGWFRQSLQKCCQSDDGFQWQGAGYREYQHVRLCAKKFSASIVNFLGDPIDCRLITMVSFKAPTIKSCVTSLVSPELPTIPENLHLAFSPADLADLRIFTPVILLYETPVDSEFETLVGNLKDSLRKVLVEYYPLAGRIAKGENGVAELLCDDRGAYFTQMVVEETLEEFGGRDACFGIMGMGAANLKCEGFQVYTLNEYKEIPPLVIQVTLFKCKAVALAVNWHHQVADGVSGFSFLKAWSEVARGLPITSPPDHRRHLMSARLPPHPLEGCPPEYRVLSAQPQEHHAQKSTQSRKKVEITISGEEIQQLKKQAAEGSDSGPFSSGVCISAHLWKLVTAARGLNRDDSTSIFSVLDGRTRMKDFPMNYFGNCIFVRKAVSSVGDIVDMPLCQVAKLIHDSIHGATDDYIRSVLDWFEVTGTQNIVHNRPSIGTHDLLPTFWRFFPIYELDFGFGKPTYGGRNSPPAGAAGFAAVSPTPSRDGSVLITVYLYPDAADALISELGLGC</sequence>
<keyword evidence="3" id="KW-1185">Reference proteome</keyword>